<comment type="similarity">
    <text evidence="2 8">Belongs to the alanine or glycine:cation symporter (AGCS) (TC 2.A.25) family.</text>
</comment>
<dbReference type="PROSITE" id="PS00873">
    <property type="entry name" value="NA_ALANINE_SYMP"/>
    <property type="match status" value="1"/>
</dbReference>
<dbReference type="InterPro" id="IPR001463">
    <property type="entry name" value="Na/Ala_symport"/>
</dbReference>
<evidence type="ECO:0000256" key="7">
    <source>
        <dbReference type="ARBA" id="ARBA00023136"/>
    </source>
</evidence>
<feature type="transmembrane region" description="Helical" evidence="8">
    <location>
        <begin position="243"/>
        <end position="267"/>
    </location>
</feature>
<evidence type="ECO:0000256" key="5">
    <source>
        <dbReference type="ARBA" id="ARBA00022692"/>
    </source>
</evidence>
<evidence type="ECO:0000256" key="6">
    <source>
        <dbReference type="ARBA" id="ARBA00022989"/>
    </source>
</evidence>
<dbReference type="PANTHER" id="PTHR30330:SF1">
    <property type="entry name" value="AMINO-ACID CARRIER PROTEIN ALST"/>
    <property type="match status" value="1"/>
</dbReference>
<dbReference type="EMBL" id="JACXZS010000009">
    <property type="protein sequence ID" value="MBD3942725.1"/>
    <property type="molecule type" value="Genomic_DNA"/>
</dbReference>
<keyword evidence="7 8" id="KW-0472">Membrane</keyword>
<keyword evidence="5 8" id="KW-0812">Transmembrane</keyword>
<feature type="transmembrane region" description="Helical" evidence="8">
    <location>
        <begin position="15"/>
        <end position="33"/>
    </location>
</feature>
<feature type="transmembrane region" description="Helical" evidence="8">
    <location>
        <begin position="147"/>
        <end position="166"/>
    </location>
</feature>
<evidence type="ECO:0000313" key="11">
    <source>
        <dbReference type="Proteomes" id="UP000598426"/>
    </source>
</evidence>
<dbReference type="PRINTS" id="PR00175">
    <property type="entry name" value="NAALASMPORT"/>
</dbReference>
<evidence type="ECO:0000313" key="10">
    <source>
        <dbReference type="EMBL" id="MBD3942725.1"/>
    </source>
</evidence>
<feature type="transmembrane region" description="Helical" evidence="8">
    <location>
        <begin position="420"/>
        <end position="440"/>
    </location>
</feature>
<gene>
    <name evidence="10" type="ORF">IF188_13565</name>
</gene>
<feature type="compositionally biased region" description="Basic and acidic residues" evidence="9">
    <location>
        <begin position="482"/>
        <end position="499"/>
    </location>
</feature>
<keyword evidence="3 8" id="KW-0813">Transport</keyword>
<dbReference type="NCBIfam" id="TIGR00835">
    <property type="entry name" value="agcS"/>
    <property type="match status" value="1"/>
</dbReference>
<feature type="transmembrane region" description="Helical" evidence="8">
    <location>
        <begin position="305"/>
        <end position="326"/>
    </location>
</feature>
<dbReference type="RefSeq" id="WP_191172346.1">
    <property type="nucleotide sequence ID" value="NZ_JACXZS010000009.1"/>
</dbReference>
<feature type="transmembrane region" description="Helical" evidence="8">
    <location>
        <begin position="353"/>
        <end position="373"/>
    </location>
</feature>
<evidence type="ECO:0000256" key="1">
    <source>
        <dbReference type="ARBA" id="ARBA00004651"/>
    </source>
</evidence>
<evidence type="ECO:0000256" key="4">
    <source>
        <dbReference type="ARBA" id="ARBA00022475"/>
    </source>
</evidence>
<dbReference type="Gene3D" id="1.20.1740.10">
    <property type="entry name" value="Amino acid/polyamine transporter I"/>
    <property type="match status" value="1"/>
</dbReference>
<feature type="transmembrane region" description="Helical" evidence="8">
    <location>
        <begin position="216"/>
        <end position="237"/>
    </location>
</feature>
<reference evidence="10 11" key="1">
    <citation type="submission" date="2020-09" db="EMBL/GenBank/DDBJ databases">
        <title>Isolation and identification of active actinomycetes.</title>
        <authorList>
            <person name="Li X."/>
        </authorList>
    </citation>
    <scope>NUCLEOTIDE SEQUENCE [LARGE SCALE GENOMIC DNA]</scope>
    <source>
        <strain evidence="10 11">NEAU-LLC</strain>
    </source>
</reference>
<dbReference type="PANTHER" id="PTHR30330">
    <property type="entry name" value="AGSS FAMILY TRANSPORTER, SODIUM-ALANINE"/>
    <property type="match status" value="1"/>
</dbReference>
<proteinExistence type="inferred from homology"/>
<comment type="subcellular location">
    <subcellularLocation>
        <location evidence="1 8">Cell membrane</location>
        <topology evidence="1 8">Multi-pass membrane protein</topology>
    </subcellularLocation>
</comment>
<keyword evidence="11" id="KW-1185">Reference proteome</keyword>
<sequence length="499" mass="53279">MDAVNDWLLTWGDNLWTWVVLPVVVLLGLYFTIRSGVVQFRLIPEMFRTLTDKTPRTESGEPQSVSAFQAFTISAASRVGVGNIAGVGTAIAVGGPGAVFWMWVMAFIGGASSFIESSLAQLFKVRDADSFRGGPAYYMQRGLKARWLGVVFAVILIVCFPFAFSSLQANTIAATVTSSIGADVPWLSWGVGLGIAVLTGLVVFGGVRRIASVTQFLVPIMAIAYLLLGIVVVALHVDRIGPVFAEIFTSAWGFNEVVGAAFGYIVLTGVKRGMFSNEAGLGSAPNAGASAAVTHPVKQGLVQTLGVYFDTFLVCSITAFIILVSVPDLAGATRGIGLTQGALVSTLGEWSNVALSVIIFLLAFSSILGNYYYGESNIEFISTNRGLLTGYRLLVVAAVLVGSVAGADLVWNFADGVMGLMALTNLIAIGLLSGIAFRLLKDYTGQRREGRDPVFTRDRLPGVTGVECWEDELSVTGPLDLPTKERQAEKHRDHLHPHD</sequence>
<keyword evidence="6 8" id="KW-1133">Transmembrane helix</keyword>
<feature type="transmembrane region" description="Helical" evidence="8">
    <location>
        <begin position="186"/>
        <end position="204"/>
    </location>
</feature>
<evidence type="ECO:0000256" key="9">
    <source>
        <dbReference type="SAM" id="MobiDB-lite"/>
    </source>
</evidence>
<dbReference type="Pfam" id="PF01235">
    <property type="entry name" value="Na_Ala_symp"/>
    <property type="match status" value="1"/>
</dbReference>
<comment type="caution">
    <text evidence="10">The sequence shown here is derived from an EMBL/GenBank/DDBJ whole genome shotgun (WGS) entry which is preliminary data.</text>
</comment>
<dbReference type="Proteomes" id="UP000598426">
    <property type="component" value="Unassembled WGS sequence"/>
</dbReference>
<accession>A0ABR8NPZ9</accession>
<keyword evidence="8" id="KW-0769">Symport</keyword>
<name>A0ABR8NPZ9_9MICO</name>
<evidence type="ECO:0000256" key="3">
    <source>
        <dbReference type="ARBA" id="ARBA00022448"/>
    </source>
</evidence>
<keyword evidence="4 8" id="KW-1003">Cell membrane</keyword>
<evidence type="ECO:0000256" key="2">
    <source>
        <dbReference type="ARBA" id="ARBA00009261"/>
    </source>
</evidence>
<protein>
    <submittedName>
        <fullName evidence="10">Alanine:cation symporter family protein</fullName>
    </submittedName>
</protein>
<organism evidence="10 11">
    <name type="scientific">Microbacterium helvum</name>
    <dbReference type="NCBI Taxonomy" id="2773713"/>
    <lineage>
        <taxon>Bacteria</taxon>
        <taxon>Bacillati</taxon>
        <taxon>Actinomycetota</taxon>
        <taxon>Actinomycetes</taxon>
        <taxon>Micrococcales</taxon>
        <taxon>Microbacteriaceae</taxon>
        <taxon>Microbacterium</taxon>
    </lineage>
</organism>
<feature type="transmembrane region" description="Helical" evidence="8">
    <location>
        <begin position="393"/>
        <end position="414"/>
    </location>
</feature>
<feature type="region of interest" description="Disordered" evidence="9">
    <location>
        <begin position="479"/>
        <end position="499"/>
    </location>
</feature>
<evidence type="ECO:0000256" key="8">
    <source>
        <dbReference type="RuleBase" id="RU363064"/>
    </source>
</evidence>